<dbReference type="KEGG" id="bvi:Bcep1808_1997"/>
<dbReference type="AlphaFoldDB" id="A4JFE7"/>
<feature type="chain" id="PRO_5002670125" description="Lipoprotein" evidence="1">
    <location>
        <begin position="38"/>
        <end position="358"/>
    </location>
</feature>
<proteinExistence type="predicted"/>
<evidence type="ECO:0000256" key="1">
    <source>
        <dbReference type="SAM" id="SignalP"/>
    </source>
</evidence>
<accession>A4JFE7</accession>
<dbReference type="HOGENOM" id="CLU_773115_0_0_4"/>
<dbReference type="EMBL" id="CP000614">
    <property type="protein sequence ID" value="ABO55000.1"/>
    <property type="molecule type" value="Genomic_DNA"/>
</dbReference>
<feature type="signal peptide" evidence="1">
    <location>
        <begin position="1"/>
        <end position="37"/>
    </location>
</feature>
<evidence type="ECO:0000313" key="2">
    <source>
        <dbReference type="EMBL" id="ABO55000.1"/>
    </source>
</evidence>
<evidence type="ECO:0000313" key="3">
    <source>
        <dbReference type="Proteomes" id="UP000002287"/>
    </source>
</evidence>
<organism evidence="2 3">
    <name type="scientific">Burkholderia vietnamiensis (strain G4 / LMG 22486)</name>
    <name type="common">Burkholderia cepacia (strain R1808)</name>
    <dbReference type="NCBI Taxonomy" id="269482"/>
    <lineage>
        <taxon>Bacteria</taxon>
        <taxon>Pseudomonadati</taxon>
        <taxon>Pseudomonadota</taxon>
        <taxon>Betaproteobacteria</taxon>
        <taxon>Burkholderiales</taxon>
        <taxon>Burkholderiaceae</taxon>
        <taxon>Burkholderia</taxon>
        <taxon>Burkholderia cepacia complex</taxon>
    </lineage>
</organism>
<protein>
    <recommendedName>
        <fullName evidence="4">Lipoprotein</fullName>
    </recommendedName>
</protein>
<gene>
    <name evidence="2" type="ordered locus">Bcep1808_1997</name>
</gene>
<dbReference type="eggNOG" id="ENOG503422Z">
    <property type="taxonomic scope" value="Bacteria"/>
</dbReference>
<keyword evidence="1" id="KW-0732">Signal</keyword>
<name>A4JFE7_BURVG</name>
<reference evidence="3" key="1">
    <citation type="submission" date="2007-03" db="EMBL/GenBank/DDBJ databases">
        <title>Complete sequence of chromosome 1 of Burkholderia vietnamiensis G4.</title>
        <authorList>
            <consortium name="US DOE Joint Genome Institute"/>
            <person name="Copeland A."/>
            <person name="Lucas S."/>
            <person name="Lapidus A."/>
            <person name="Barry K."/>
            <person name="Detter J.C."/>
            <person name="Glavina del Rio T."/>
            <person name="Hammon N."/>
            <person name="Israni S."/>
            <person name="Dalin E."/>
            <person name="Tice H."/>
            <person name="Pitluck S."/>
            <person name="Chain P."/>
            <person name="Malfatti S."/>
            <person name="Shin M."/>
            <person name="Vergez L."/>
            <person name="Schmutz J."/>
            <person name="Larimer F."/>
            <person name="Land M."/>
            <person name="Hauser L."/>
            <person name="Kyrpides N."/>
            <person name="Tiedje J."/>
            <person name="Richardson P."/>
        </authorList>
    </citation>
    <scope>NUCLEOTIDE SEQUENCE [LARGE SCALE GENOMIC DNA]</scope>
    <source>
        <strain evidence="3">G4 / LMG 22486</strain>
    </source>
</reference>
<evidence type="ECO:0008006" key="4">
    <source>
        <dbReference type="Google" id="ProtNLM"/>
    </source>
</evidence>
<sequence>MKKNPLLATTRAPRASGRAQPTAAVAAATCRAAPALAACLAFALLAGCSKKDASKSTAADATSAPAATAPAQTTGWNDDAAAKLIAADQGTKRTYVCTFIFPQLGMQPGTVLPFDRPAIGAKKVSANEESIEATSSDAAKKIMAAATSNGVQLGPCTANVAAEQIDTALPLSSYTLLQSGRQVALLYYGLSKTPLPTADIANAFDPDYQNTRDTFKRSDVVKALDPRYQSQQQQLLAQPYVKLAVSAGLGHYDPATKSFPILNLGVDGNSWISMNDGGGYDVVLSGDNRFTRITVDNEDQARALEAKVSQAGSQLPLNVDVYAKAVDSVSYASRRDVVARVVSLHVADANSQSIADLR</sequence>
<dbReference type="Proteomes" id="UP000002287">
    <property type="component" value="Chromosome 1"/>
</dbReference>